<comment type="caution">
    <text evidence="3">Lacks conserved residue(s) required for the propagation of feature annotation.</text>
</comment>
<gene>
    <name evidence="6" type="ORF">D4764_02G0012230</name>
</gene>
<feature type="compositionally biased region" description="Basic and acidic residues" evidence="4">
    <location>
        <begin position="114"/>
        <end position="127"/>
    </location>
</feature>
<organism evidence="6 7">
    <name type="scientific">Takifugu flavidus</name>
    <name type="common">sansaifugu</name>
    <dbReference type="NCBI Taxonomy" id="433684"/>
    <lineage>
        <taxon>Eukaryota</taxon>
        <taxon>Metazoa</taxon>
        <taxon>Chordata</taxon>
        <taxon>Craniata</taxon>
        <taxon>Vertebrata</taxon>
        <taxon>Euteleostomi</taxon>
        <taxon>Actinopterygii</taxon>
        <taxon>Neopterygii</taxon>
        <taxon>Teleostei</taxon>
        <taxon>Neoteleostei</taxon>
        <taxon>Acanthomorphata</taxon>
        <taxon>Eupercaria</taxon>
        <taxon>Tetraodontiformes</taxon>
        <taxon>Tetradontoidea</taxon>
        <taxon>Tetraodontidae</taxon>
        <taxon>Takifugu</taxon>
    </lineage>
</organism>
<feature type="domain" description="CUB" evidence="5">
    <location>
        <begin position="1"/>
        <end position="102"/>
    </location>
</feature>
<evidence type="ECO:0000313" key="6">
    <source>
        <dbReference type="EMBL" id="TWW68182.1"/>
    </source>
</evidence>
<dbReference type="SUPFAM" id="SSF49854">
    <property type="entry name" value="Spermadhesin, CUB domain"/>
    <property type="match status" value="1"/>
</dbReference>
<sequence>MSGVILSPGFPGNYPGNLDCTWQIRLPTGYGAHIQFQNFSSEDNHDFLEVRAGPQHSSALIGKFTGTQIPPMLLSTTHLTIIHFYSDHSENRPGFKLNYQVRTKGSGSRAPSECCRDTLEQGPKPDT</sequence>
<keyword evidence="1" id="KW-0677">Repeat</keyword>
<evidence type="ECO:0000259" key="5">
    <source>
        <dbReference type="PROSITE" id="PS01180"/>
    </source>
</evidence>
<name>A0A5C6NKU5_9TELE</name>
<keyword evidence="7" id="KW-1185">Reference proteome</keyword>
<dbReference type="PROSITE" id="PS01180">
    <property type="entry name" value="CUB"/>
    <property type="match status" value="1"/>
</dbReference>
<dbReference type="FunFam" id="2.60.120.290:FF:000001">
    <property type="entry name" value="CUB and sushi domain-containing protein 3 isoform X1"/>
    <property type="match status" value="1"/>
</dbReference>
<evidence type="ECO:0000256" key="3">
    <source>
        <dbReference type="PROSITE-ProRule" id="PRU00059"/>
    </source>
</evidence>
<evidence type="ECO:0000313" key="7">
    <source>
        <dbReference type="Proteomes" id="UP000324091"/>
    </source>
</evidence>
<accession>A0A5C6NKU5</accession>
<dbReference type="AlphaFoldDB" id="A0A5C6NKU5"/>
<dbReference type="EMBL" id="RHFK02000012">
    <property type="protein sequence ID" value="TWW68182.1"/>
    <property type="molecule type" value="Genomic_DNA"/>
</dbReference>
<comment type="caution">
    <text evidence="6">The sequence shown here is derived from an EMBL/GenBank/DDBJ whole genome shotgun (WGS) entry which is preliminary data.</text>
</comment>
<feature type="region of interest" description="Disordered" evidence="4">
    <location>
        <begin position="104"/>
        <end position="127"/>
    </location>
</feature>
<reference evidence="6 7" key="1">
    <citation type="submission" date="2019-04" db="EMBL/GenBank/DDBJ databases">
        <title>Chromosome genome assembly for Takifugu flavidus.</title>
        <authorList>
            <person name="Xiao S."/>
        </authorList>
    </citation>
    <scope>NUCLEOTIDE SEQUENCE [LARGE SCALE GENOMIC DNA]</scope>
    <source>
        <strain evidence="6">HTHZ2018</strain>
        <tissue evidence="6">Muscle</tissue>
    </source>
</reference>
<evidence type="ECO:0000256" key="2">
    <source>
        <dbReference type="ARBA" id="ARBA00023157"/>
    </source>
</evidence>
<dbReference type="PANTHER" id="PTHR24251:SF30">
    <property type="entry name" value="MEMBRANE FRIZZLED-RELATED PROTEIN"/>
    <property type="match status" value="1"/>
</dbReference>
<dbReference type="Proteomes" id="UP000324091">
    <property type="component" value="Chromosome 2"/>
</dbReference>
<dbReference type="InterPro" id="IPR000859">
    <property type="entry name" value="CUB_dom"/>
</dbReference>
<protein>
    <submittedName>
        <fullName evidence="6">CUB and sushi domain-containing protein 1</fullName>
    </submittedName>
</protein>
<dbReference type="Pfam" id="PF00431">
    <property type="entry name" value="CUB"/>
    <property type="match status" value="1"/>
</dbReference>
<proteinExistence type="predicted"/>
<dbReference type="CDD" id="cd00041">
    <property type="entry name" value="CUB"/>
    <property type="match status" value="1"/>
</dbReference>
<evidence type="ECO:0000256" key="4">
    <source>
        <dbReference type="SAM" id="MobiDB-lite"/>
    </source>
</evidence>
<dbReference type="InterPro" id="IPR035914">
    <property type="entry name" value="Sperma_CUB_dom_sf"/>
</dbReference>
<dbReference type="SMART" id="SM00042">
    <property type="entry name" value="CUB"/>
    <property type="match status" value="1"/>
</dbReference>
<dbReference type="Gene3D" id="2.60.120.290">
    <property type="entry name" value="Spermadhesin, CUB domain"/>
    <property type="match status" value="1"/>
</dbReference>
<dbReference type="PANTHER" id="PTHR24251">
    <property type="entry name" value="OVOCHYMASE-RELATED"/>
    <property type="match status" value="1"/>
</dbReference>
<evidence type="ECO:0000256" key="1">
    <source>
        <dbReference type="ARBA" id="ARBA00022737"/>
    </source>
</evidence>
<keyword evidence="2" id="KW-1015">Disulfide bond</keyword>